<keyword evidence="2" id="KW-0812">Transmembrane</keyword>
<dbReference type="Proteomes" id="UP000643279">
    <property type="component" value="Unassembled WGS sequence"/>
</dbReference>
<name>A0ABQ2AUM1_9MICC</name>
<feature type="transmembrane region" description="Helical" evidence="2">
    <location>
        <begin position="270"/>
        <end position="292"/>
    </location>
</feature>
<evidence type="ECO:0000256" key="1">
    <source>
        <dbReference type="SAM" id="MobiDB-lite"/>
    </source>
</evidence>
<gene>
    <name evidence="3" type="ORF">GCM10007170_29880</name>
</gene>
<keyword evidence="4" id="KW-1185">Reference proteome</keyword>
<dbReference type="RefSeq" id="WP_229748490.1">
    <property type="nucleotide sequence ID" value="NZ_BMFW01000015.1"/>
</dbReference>
<feature type="transmembrane region" description="Helical" evidence="2">
    <location>
        <begin position="49"/>
        <end position="72"/>
    </location>
</feature>
<evidence type="ECO:0000256" key="2">
    <source>
        <dbReference type="SAM" id="Phobius"/>
    </source>
</evidence>
<proteinExistence type="predicted"/>
<comment type="caution">
    <text evidence="3">The sequence shown here is derived from an EMBL/GenBank/DDBJ whole genome shotgun (WGS) entry which is preliminary data.</text>
</comment>
<evidence type="ECO:0000313" key="4">
    <source>
        <dbReference type="Proteomes" id="UP000643279"/>
    </source>
</evidence>
<keyword evidence="2" id="KW-0472">Membrane</keyword>
<feature type="region of interest" description="Disordered" evidence="1">
    <location>
        <begin position="1"/>
        <end position="28"/>
    </location>
</feature>
<evidence type="ECO:0000313" key="3">
    <source>
        <dbReference type="EMBL" id="GGH98104.1"/>
    </source>
</evidence>
<feature type="transmembrane region" description="Helical" evidence="2">
    <location>
        <begin position="145"/>
        <end position="172"/>
    </location>
</feature>
<feature type="transmembrane region" description="Helical" evidence="2">
    <location>
        <begin position="221"/>
        <end position="238"/>
    </location>
</feature>
<feature type="transmembrane region" description="Helical" evidence="2">
    <location>
        <begin position="192"/>
        <end position="214"/>
    </location>
</feature>
<feature type="transmembrane region" description="Helical" evidence="2">
    <location>
        <begin position="106"/>
        <end position="124"/>
    </location>
</feature>
<sequence length="297" mass="30800">MSSMATESTPLPEPAPSTAGSLRKNGGRSLPGPTFIRVLNSEVIKFRSLLSTLILIASTAVVMVGFGALSAWGTGQFAGAATRDTQAAARMAAQGGDLAVSVPTSGIAFAQLILGSLGVLLMSSEFTTGMARSTFAAVPRRLPAFAAKLVVVMVTSFVVTAVSTWVAGLVAVPILDNYGLKLDLGSSQSVKLLLVNSIYVAAVAAIGMALGTLIRNSAGGIMSLVGIFFVAPIAFQLIPGDFFKEARKYLPGNTVEPLTAAQHVPDTLEAWQAGLVLGVWVVVPILFAAILLKRRDV</sequence>
<reference evidence="4" key="1">
    <citation type="journal article" date="2019" name="Int. J. Syst. Evol. Microbiol.">
        <title>The Global Catalogue of Microorganisms (GCM) 10K type strain sequencing project: providing services to taxonomists for standard genome sequencing and annotation.</title>
        <authorList>
            <consortium name="The Broad Institute Genomics Platform"/>
            <consortium name="The Broad Institute Genome Sequencing Center for Infectious Disease"/>
            <person name="Wu L."/>
            <person name="Ma J."/>
        </authorList>
    </citation>
    <scope>NUCLEOTIDE SEQUENCE [LARGE SCALE GENOMIC DNA]</scope>
    <source>
        <strain evidence="4">CGMCC 1.12778</strain>
    </source>
</reference>
<keyword evidence="2" id="KW-1133">Transmembrane helix</keyword>
<organism evidence="3 4">
    <name type="scientific">Arthrobacter liuii</name>
    <dbReference type="NCBI Taxonomy" id="1476996"/>
    <lineage>
        <taxon>Bacteria</taxon>
        <taxon>Bacillati</taxon>
        <taxon>Actinomycetota</taxon>
        <taxon>Actinomycetes</taxon>
        <taxon>Micrococcales</taxon>
        <taxon>Micrococcaceae</taxon>
        <taxon>Arthrobacter</taxon>
    </lineage>
</organism>
<dbReference type="EMBL" id="BMFW01000015">
    <property type="protein sequence ID" value="GGH98104.1"/>
    <property type="molecule type" value="Genomic_DNA"/>
</dbReference>
<accession>A0ABQ2AUM1</accession>
<protein>
    <submittedName>
        <fullName evidence="3">ABC transporter permease</fullName>
    </submittedName>
</protein>